<proteinExistence type="predicted"/>
<gene>
    <name evidence="1" type="ORF">SAMN05421642_12423</name>
</gene>
<organism evidence="1 2">
    <name type="scientific">Rhodococcoides kyotonense</name>
    <dbReference type="NCBI Taxonomy" id="398843"/>
    <lineage>
        <taxon>Bacteria</taxon>
        <taxon>Bacillati</taxon>
        <taxon>Actinomycetota</taxon>
        <taxon>Actinomycetes</taxon>
        <taxon>Mycobacteriales</taxon>
        <taxon>Nocardiaceae</taxon>
        <taxon>Rhodococcoides</taxon>
    </lineage>
</organism>
<evidence type="ECO:0000313" key="1">
    <source>
        <dbReference type="EMBL" id="SNT47267.1"/>
    </source>
</evidence>
<reference evidence="2" key="1">
    <citation type="submission" date="2017-06" db="EMBL/GenBank/DDBJ databases">
        <authorList>
            <person name="Varghese N."/>
            <person name="Submissions S."/>
        </authorList>
    </citation>
    <scope>NUCLEOTIDE SEQUENCE [LARGE SCALE GENOMIC DNA]</scope>
    <source>
        <strain evidence="2">JCM 23211</strain>
    </source>
</reference>
<dbReference type="EMBL" id="FZOW01000024">
    <property type="protein sequence ID" value="SNT47267.1"/>
    <property type="molecule type" value="Genomic_DNA"/>
</dbReference>
<keyword evidence="2" id="KW-1185">Reference proteome</keyword>
<dbReference type="AlphaFoldDB" id="A0A239MWV4"/>
<accession>A0A239MWV4</accession>
<dbReference type="Proteomes" id="UP000198327">
    <property type="component" value="Unassembled WGS sequence"/>
</dbReference>
<protein>
    <submittedName>
        <fullName evidence="1">Uncharacterized protein</fullName>
    </submittedName>
</protein>
<evidence type="ECO:0000313" key="2">
    <source>
        <dbReference type="Proteomes" id="UP000198327"/>
    </source>
</evidence>
<sequence>MSEQNALTSNGFEKVWFETRLSVFRKPGQAFARLHSSGSKPGR</sequence>
<name>A0A239MWV4_9NOCA</name>